<organism evidence="2 3">
    <name type="scientific">Phoenix dactylifera</name>
    <name type="common">Date palm</name>
    <dbReference type="NCBI Taxonomy" id="42345"/>
    <lineage>
        <taxon>Eukaryota</taxon>
        <taxon>Viridiplantae</taxon>
        <taxon>Streptophyta</taxon>
        <taxon>Embryophyta</taxon>
        <taxon>Tracheophyta</taxon>
        <taxon>Spermatophyta</taxon>
        <taxon>Magnoliopsida</taxon>
        <taxon>Liliopsida</taxon>
        <taxon>Arecaceae</taxon>
        <taxon>Coryphoideae</taxon>
        <taxon>Phoeniceae</taxon>
        <taxon>Phoenix</taxon>
    </lineage>
</organism>
<dbReference type="PANTHER" id="PTHR47258:SF3">
    <property type="entry name" value="F21J9.24-RELATED"/>
    <property type="match status" value="1"/>
</dbReference>
<dbReference type="RefSeq" id="XP_008812208.1">
    <property type="nucleotide sequence ID" value="XM_008813986.4"/>
</dbReference>
<feature type="transmembrane region" description="Helical" evidence="1">
    <location>
        <begin position="12"/>
        <end position="33"/>
    </location>
</feature>
<reference evidence="2" key="1">
    <citation type="journal article" date="2019" name="Nat. Commun.">
        <title>Genome-wide association mapping of date palm fruit traits.</title>
        <authorList>
            <person name="Hazzouri K.M."/>
            <person name="Gros-Balthazard M."/>
            <person name="Flowers J.M."/>
            <person name="Copetti D."/>
            <person name="Lemansour A."/>
            <person name="Lebrun M."/>
            <person name="Masmoudi K."/>
            <person name="Ferrand S."/>
            <person name="Dhar M.I."/>
            <person name="Fresquez Z.A."/>
            <person name="Rosas U."/>
            <person name="Zhang J."/>
            <person name="Talag J."/>
            <person name="Lee S."/>
            <person name="Kudrna D."/>
            <person name="Powell R.F."/>
            <person name="Leitch I.J."/>
            <person name="Krueger R.R."/>
            <person name="Wing R.A."/>
            <person name="Amiri K.M.A."/>
            <person name="Purugganan M.D."/>
        </authorList>
    </citation>
    <scope>NUCLEOTIDE SEQUENCE [LARGE SCALE GENOMIC DNA]</scope>
    <source>
        <strain evidence="2">cv. Khalas</strain>
    </source>
</reference>
<accession>A0A8B7D3F9</accession>
<keyword evidence="1" id="KW-1133">Transmembrane helix</keyword>
<evidence type="ECO:0000313" key="2">
    <source>
        <dbReference type="Proteomes" id="UP000228380"/>
    </source>
</evidence>
<keyword evidence="1" id="KW-0812">Transmembrane</keyword>
<dbReference type="PANTHER" id="PTHR47258">
    <property type="match status" value="1"/>
</dbReference>
<dbReference type="KEGG" id="pda:103723160"/>
<protein>
    <submittedName>
        <fullName evidence="3">Uncharacterized protein LOC103723160</fullName>
    </submittedName>
</protein>
<keyword evidence="1" id="KW-0472">Membrane</keyword>
<dbReference type="Proteomes" id="UP000228380">
    <property type="component" value="Chromosome 10"/>
</dbReference>
<reference evidence="3" key="2">
    <citation type="submission" date="2025-08" db="UniProtKB">
        <authorList>
            <consortium name="RefSeq"/>
        </authorList>
    </citation>
    <scope>IDENTIFICATION</scope>
    <source>
        <tissue evidence="3">Young leaves</tissue>
    </source>
</reference>
<dbReference type="OrthoDB" id="2384335at2759"/>
<dbReference type="InterPro" id="IPR044249">
    <property type="entry name" value="XERICO-like"/>
</dbReference>
<keyword evidence="2" id="KW-1185">Reference proteome</keyword>
<evidence type="ECO:0000313" key="3">
    <source>
        <dbReference type="RefSeq" id="XP_008812208.1"/>
    </source>
</evidence>
<evidence type="ECO:0000256" key="1">
    <source>
        <dbReference type="SAM" id="Phobius"/>
    </source>
</evidence>
<proteinExistence type="predicted"/>
<sequence>MGLYAMPSPAEAGLPFVLLANALLPIVLLMGGVRWAILRVMGSDGGEEWQEETLEPMMASRAGAGVRVTRFKFLSQKDGGVRDCCVCLHGFEGEEEVEQWKGLKRLFY</sequence>
<dbReference type="GeneID" id="103723160"/>
<name>A0A8B7D3F9_PHODC</name>
<gene>
    <name evidence="3" type="primary">LOC103723160</name>
</gene>
<dbReference type="AlphaFoldDB" id="A0A8B7D3F9"/>